<gene>
    <name evidence="2" type="ORF">H9L15_06450</name>
</gene>
<keyword evidence="3" id="KW-1185">Reference proteome</keyword>
<accession>A0ABX6T5F1</accession>
<organism evidence="2 3">
    <name type="scientific">Sphingomonas daechungensis</name>
    <dbReference type="NCBI Taxonomy" id="1176646"/>
    <lineage>
        <taxon>Bacteria</taxon>
        <taxon>Pseudomonadati</taxon>
        <taxon>Pseudomonadota</taxon>
        <taxon>Alphaproteobacteria</taxon>
        <taxon>Sphingomonadales</taxon>
        <taxon>Sphingomonadaceae</taxon>
        <taxon>Sphingomonas</taxon>
    </lineage>
</organism>
<reference evidence="2 3" key="1">
    <citation type="submission" date="2020-08" db="EMBL/GenBank/DDBJ databases">
        <title>Genome sequence of Sphingomonas daechungensis KACC 18115T.</title>
        <authorList>
            <person name="Hyun D.-W."/>
            <person name="Bae J.-W."/>
        </authorList>
    </citation>
    <scope>NUCLEOTIDE SEQUENCE [LARGE SCALE GENOMIC DNA]</scope>
    <source>
        <strain evidence="2 3">KACC 18115</strain>
    </source>
</reference>
<feature type="domain" description="DUF2007" evidence="1">
    <location>
        <begin position="4"/>
        <end position="64"/>
    </location>
</feature>
<evidence type="ECO:0000259" key="1">
    <source>
        <dbReference type="Pfam" id="PF09413"/>
    </source>
</evidence>
<protein>
    <submittedName>
        <fullName evidence="2">DUF2007 domain-containing protein</fullName>
    </submittedName>
</protein>
<dbReference type="Pfam" id="PF09413">
    <property type="entry name" value="DUF2007"/>
    <property type="match status" value="1"/>
</dbReference>
<proteinExistence type="predicted"/>
<sequence>MSLVELARFENRIEAELARLNLQAEGIEAVLFDADMHSFGWGPMIPVRLMVLDEDLADARQVLATG</sequence>
<dbReference type="Gene3D" id="3.30.70.790">
    <property type="entry name" value="UreE, C-terminal domain"/>
    <property type="match status" value="1"/>
</dbReference>
<dbReference type="InterPro" id="IPR011322">
    <property type="entry name" value="N-reg_PII-like_a/b"/>
</dbReference>
<name>A0ABX6T5F1_9SPHN</name>
<evidence type="ECO:0000313" key="3">
    <source>
        <dbReference type="Proteomes" id="UP000516134"/>
    </source>
</evidence>
<dbReference type="SUPFAM" id="SSF54913">
    <property type="entry name" value="GlnB-like"/>
    <property type="match status" value="1"/>
</dbReference>
<dbReference type="Proteomes" id="UP000516134">
    <property type="component" value="Chromosome"/>
</dbReference>
<dbReference type="InterPro" id="IPR018551">
    <property type="entry name" value="DUF2007"/>
</dbReference>
<dbReference type="RefSeq" id="WP_187715578.1">
    <property type="nucleotide sequence ID" value="NZ_BAABJC010000001.1"/>
</dbReference>
<evidence type="ECO:0000313" key="2">
    <source>
        <dbReference type="EMBL" id="QNP44157.1"/>
    </source>
</evidence>
<dbReference type="EMBL" id="CP060780">
    <property type="protein sequence ID" value="QNP44157.1"/>
    <property type="molecule type" value="Genomic_DNA"/>
</dbReference>